<keyword evidence="2 4" id="KW-0472">Membrane</keyword>
<keyword evidence="7" id="KW-1185">Reference proteome</keyword>
<dbReference type="CDD" id="cd03401">
    <property type="entry name" value="SPFH_prohibitin"/>
    <property type="match status" value="1"/>
</dbReference>
<dbReference type="SUPFAM" id="SSF117892">
    <property type="entry name" value="Band 7/SPFH domain"/>
    <property type="match status" value="1"/>
</dbReference>
<evidence type="ECO:0000256" key="2">
    <source>
        <dbReference type="ARBA" id="ARBA00023136"/>
    </source>
</evidence>
<feature type="region of interest" description="Disordered" evidence="3">
    <location>
        <begin position="310"/>
        <end position="427"/>
    </location>
</feature>
<proteinExistence type="predicted"/>
<dbReference type="PANTHER" id="PTHR23222">
    <property type="entry name" value="PROHIBITIN"/>
    <property type="match status" value="1"/>
</dbReference>
<accession>A0A560GTC8</accession>
<sequence length="427" mass="45862">MTAATDANTTPPAAKPGLRARFKAWRRRHRLNIFLAVLVLAFLVVALADRIFINIPAGSVGVLWLRLAGGTQLGFHFNPGLKIIAPWDRIYIYDVRLRRLDETVQALTRDGLSVDVQLTISYFIDRDLVANLHETLGPQFETTLILPTMSSEIRNAMAELRPDDLYSINRSILEQRVAALVRNELTRSHLDMGGNRQMLNIQDIFIRNIALPPTVQASIEQKIAEEQNALRFQFVLEKERLESERKAIEAQGVRQFQEIVSNGISDRYLRWKGIEATLALAKSPNAKVVVIGSQNGLPLILDTTERGSALPADLAGSGTEAPPSKGPRVGTVPAAQGNGGAASGKALGDPQEGRPWPPPLPDGVAPLDAPSRTPPSSNQGSPHQPALPGGVAPGGGQGTVPAPATTHPAADAVAPQPTPLSPSPRAP</sequence>
<keyword evidence="4" id="KW-1133">Transmembrane helix</keyword>
<dbReference type="GO" id="GO:0007005">
    <property type="term" value="P:mitochondrion organization"/>
    <property type="evidence" value="ECO:0007669"/>
    <property type="project" value="TreeGrafter"/>
</dbReference>
<dbReference type="GO" id="GO:0008233">
    <property type="term" value="F:peptidase activity"/>
    <property type="evidence" value="ECO:0007669"/>
    <property type="project" value="UniProtKB-KW"/>
</dbReference>
<keyword evidence="4" id="KW-0812">Transmembrane</keyword>
<feature type="compositionally biased region" description="Pro residues" evidence="3">
    <location>
        <begin position="416"/>
        <end position="427"/>
    </location>
</feature>
<dbReference type="EMBL" id="VITR01000015">
    <property type="protein sequence ID" value="TWB37266.1"/>
    <property type="molecule type" value="Genomic_DNA"/>
</dbReference>
<evidence type="ECO:0000256" key="1">
    <source>
        <dbReference type="ARBA" id="ARBA00004167"/>
    </source>
</evidence>
<feature type="compositionally biased region" description="Low complexity" evidence="3">
    <location>
        <begin position="399"/>
        <end position="415"/>
    </location>
</feature>
<dbReference type="GO" id="GO:0016020">
    <property type="term" value="C:membrane"/>
    <property type="evidence" value="ECO:0007669"/>
    <property type="project" value="UniProtKB-SubCell"/>
</dbReference>
<evidence type="ECO:0000259" key="5">
    <source>
        <dbReference type="Pfam" id="PF01145"/>
    </source>
</evidence>
<reference evidence="6 7" key="1">
    <citation type="submission" date="2019-06" db="EMBL/GenBank/DDBJ databases">
        <title>Genomic Encyclopedia of Type Strains, Phase IV (KMG-V): Genome sequencing to study the core and pangenomes of soil and plant-associated prokaryotes.</title>
        <authorList>
            <person name="Whitman W."/>
        </authorList>
    </citation>
    <scope>NUCLEOTIDE SEQUENCE [LARGE SCALE GENOMIC DNA]</scope>
    <source>
        <strain evidence="6 7">BR 11622</strain>
    </source>
</reference>
<dbReference type="AlphaFoldDB" id="A0A560GTC8"/>
<evidence type="ECO:0000313" key="7">
    <source>
        <dbReference type="Proteomes" id="UP000315751"/>
    </source>
</evidence>
<dbReference type="PANTHER" id="PTHR23222:SF1">
    <property type="entry name" value="PROHIBITIN-2"/>
    <property type="match status" value="1"/>
</dbReference>
<dbReference type="InterPro" id="IPR000163">
    <property type="entry name" value="Prohibitin"/>
</dbReference>
<dbReference type="Gene3D" id="3.30.479.30">
    <property type="entry name" value="Band 7 domain"/>
    <property type="match status" value="1"/>
</dbReference>
<evidence type="ECO:0000313" key="6">
    <source>
        <dbReference type="EMBL" id="TWB37266.1"/>
    </source>
</evidence>
<dbReference type="Proteomes" id="UP000315751">
    <property type="component" value="Unassembled WGS sequence"/>
</dbReference>
<gene>
    <name evidence="6" type="ORF">FBZ90_11579</name>
</gene>
<dbReference type="RefSeq" id="WP_145735202.1">
    <property type="nucleotide sequence ID" value="NZ_VITR01000015.1"/>
</dbReference>
<comment type="subcellular location">
    <subcellularLocation>
        <location evidence="1">Membrane</location>
        <topology evidence="1">Single-pass membrane protein</topology>
    </subcellularLocation>
</comment>
<dbReference type="Pfam" id="PF01145">
    <property type="entry name" value="Band_7"/>
    <property type="match status" value="1"/>
</dbReference>
<dbReference type="InterPro" id="IPR036013">
    <property type="entry name" value="Band_7/SPFH_dom_sf"/>
</dbReference>
<comment type="caution">
    <text evidence="6">The sequence shown here is derived from an EMBL/GenBank/DDBJ whole genome shotgun (WGS) entry which is preliminary data.</text>
</comment>
<name>A0A560GTC8_9PROT</name>
<dbReference type="OrthoDB" id="9792660at2"/>
<evidence type="ECO:0000256" key="4">
    <source>
        <dbReference type="SAM" id="Phobius"/>
    </source>
</evidence>
<evidence type="ECO:0000256" key="3">
    <source>
        <dbReference type="SAM" id="MobiDB-lite"/>
    </source>
</evidence>
<protein>
    <submittedName>
        <fullName evidence="6">Regulator of protease activity HflC (Stomatin/prohibitin superfamily)</fullName>
    </submittedName>
</protein>
<dbReference type="InterPro" id="IPR001107">
    <property type="entry name" value="Band_7"/>
</dbReference>
<feature type="domain" description="Band 7" evidence="5">
    <location>
        <begin position="54"/>
        <end position="240"/>
    </location>
</feature>
<feature type="transmembrane region" description="Helical" evidence="4">
    <location>
        <begin position="31"/>
        <end position="53"/>
    </location>
</feature>
<organism evidence="6 7">
    <name type="scientific">Nitrospirillum amazonense</name>
    <dbReference type="NCBI Taxonomy" id="28077"/>
    <lineage>
        <taxon>Bacteria</taxon>
        <taxon>Pseudomonadati</taxon>
        <taxon>Pseudomonadota</taxon>
        <taxon>Alphaproteobacteria</taxon>
        <taxon>Rhodospirillales</taxon>
        <taxon>Azospirillaceae</taxon>
        <taxon>Nitrospirillum</taxon>
    </lineage>
</organism>
<keyword evidence="6" id="KW-0645">Protease</keyword>
<keyword evidence="6" id="KW-0378">Hydrolase</keyword>
<dbReference type="GO" id="GO:0006508">
    <property type="term" value="P:proteolysis"/>
    <property type="evidence" value="ECO:0007669"/>
    <property type="project" value="UniProtKB-KW"/>
</dbReference>